<keyword evidence="2" id="KW-1185">Reference proteome</keyword>
<dbReference type="OrthoDB" id="2567960at2759"/>
<dbReference type="SUPFAM" id="SSF82199">
    <property type="entry name" value="SET domain"/>
    <property type="match status" value="1"/>
</dbReference>
<protein>
    <recommendedName>
        <fullName evidence="3">SET domain-containing protein</fullName>
    </recommendedName>
</protein>
<proteinExistence type="predicted"/>
<dbReference type="EMBL" id="RSCD01000030">
    <property type="protein sequence ID" value="RSH81487.1"/>
    <property type="molecule type" value="Genomic_DNA"/>
</dbReference>
<dbReference type="Gene3D" id="2.170.270.10">
    <property type="entry name" value="SET domain"/>
    <property type="match status" value="1"/>
</dbReference>
<evidence type="ECO:0000313" key="1">
    <source>
        <dbReference type="EMBL" id="RSH81487.1"/>
    </source>
</evidence>
<comment type="caution">
    <text evidence="1">The sequence shown here is derived from an EMBL/GenBank/DDBJ whole genome shotgun (WGS) entry which is preliminary data.</text>
</comment>
<dbReference type="InterPro" id="IPR046341">
    <property type="entry name" value="SET_dom_sf"/>
</dbReference>
<dbReference type="InterPro" id="IPR053209">
    <property type="entry name" value="Gramillin-biosynth_MTr"/>
</dbReference>
<evidence type="ECO:0000313" key="2">
    <source>
        <dbReference type="Proteomes" id="UP000279259"/>
    </source>
</evidence>
<reference evidence="1 2" key="1">
    <citation type="submission" date="2018-11" db="EMBL/GenBank/DDBJ databases">
        <title>Genome sequence of Saitozyma podzolica DSM 27192.</title>
        <authorList>
            <person name="Aliyu H."/>
            <person name="Gorte O."/>
            <person name="Ochsenreither K."/>
        </authorList>
    </citation>
    <scope>NUCLEOTIDE SEQUENCE [LARGE SCALE GENOMIC DNA]</scope>
    <source>
        <strain evidence="1 2">DSM 27192</strain>
    </source>
</reference>
<dbReference type="STRING" id="1890683.A0A427XRN6"/>
<evidence type="ECO:0008006" key="3">
    <source>
        <dbReference type="Google" id="ProtNLM"/>
    </source>
</evidence>
<dbReference type="AlphaFoldDB" id="A0A427XRN6"/>
<dbReference type="PANTHER" id="PTHR47643:SF2">
    <property type="entry name" value="TPR DOMAIN PROTEIN (AFU_ORTHOLOGUE AFUA_5G12710)"/>
    <property type="match status" value="1"/>
</dbReference>
<dbReference type="Proteomes" id="UP000279259">
    <property type="component" value="Unassembled WGS sequence"/>
</dbReference>
<dbReference type="PANTHER" id="PTHR47643">
    <property type="entry name" value="TPR DOMAIN PROTEIN (AFU_ORTHOLOGUE AFUA_5G12710)"/>
    <property type="match status" value="1"/>
</dbReference>
<gene>
    <name evidence="1" type="ORF">EHS25_006844</name>
</gene>
<name>A0A427XRN6_9TREE</name>
<accession>A0A427XRN6</accession>
<sequence>MSSQTDDMAALIAAAGGLDLGSVPDLSTELPLPPMLSRFADDAIKTLLVHLFGDRDHPETPFEAPPESYESRPTPLDFGDRLINPMQAIAAQVYYDLFRRIIRVSWLTTALQYDDFPRLHLAIGSLIVQAAISGHGVSAYLPIICAGINSLYKLLAVAPDETTRGLPWTKYPPMNTNKAAFPKPFSTTPRALGPQANVYQWDPKARVQAFFPPPASYSTSTVPAHKLRAVSLSDLVCPKRHDGTVLTFRILTSAQVSIGVSFVVEDPEGQSMPLIIEHPLSGPARLKTSSVIAAMYPVGAKFHVREPLVHFSPICGAPEISVPSNADLIYDGTDEIEWRHPSPAAPLPDAAALRERGNNAAKVREYEEKRIKERLAQSSPLHLSEYTGPVEVRNVEGKGRGLFVTRNVKAGELLFVERALSSGYPHESGPFESCPLFSDLSTRDGDYGGLTCLRRLLHRVTDDPAVAASLESLQPEPTRGFTRLSEQEHFEALFHPRAADPAVLWSRLTLNSFKADVNLYNGEVEQKDSLGRTKSPTHLVVLGSAMNHSCSGKATYGWAANDLEADTELCFSYTESDETLQRHNSHLKKKWGFTCHCELCEADRTDDLELKQSMMEDQFKRLPMLCALAAGRIGAPVEQTGQAGYEKVREFAEWLDETYAPGRRVKVELAKVKLMLGDTALGFDDGLSIKALEHFGGVLASKDERRDRALVTAPSSYRHEVTRTMINLSHAHDRIGRPNEAKVWRETAVWYMDLNDGGLGRARAKMGRHLV</sequence>
<organism evidence="1 2">
    <name type="scientific">Saitozyma podzolica</name>
    <dbReference type="NCBI Taxonomy" id="1890683"/>
    <lineage>
        <taxon>Eukaryota</taxon>
        <taxon>Fungi</taxon>
        <taxon>Dikarya</taxon>
        <taxon>Basidiomycota</taxon>
        <taxon>Agaricomycotina</taxon>
        <taxon>Tremellomycetes</taxon>
        <taxon>Tremellales</taxon>
        <taxon>Trimorphomycetaceae</taxon>
        <taxon>Saitozyma</taxon>
    </lineage>
</organism>